<dbReference type="PANTHER" id="PTHR45649">
    <property type="entry name" value="AMINO-ACID PERMEASE BAT1"/>
    <property type="match status" value="1"/>
</dbReference>
<comment type="subcellular location">
    <subcellularLocation>
        <location evidence="1">Membrane</location>
        <topology evidence="1">Multi-pass membrane protein</topology>
    </subcellularLocation>
</comment>
<dbReference type="InParanoid" id="A0A1V8SL02"/>
<comment type="caution">
    <text evidence="7">The sequence shown here is derived from an EMBL/GenBank/DDBJ whole genome shotgun (WGS) entry which is preliminary data.</text>
</comment>
<sequence>MDCNAGYDHDEKQASMATGGYEMQTAPKTNAHFRLQETNARTPEYQGADHTYNDQTDMRRLGKKQELRRNFRFTSILGFVAIAMGTWEVILSATAAGLTNGGTEMSSMAPTAGGQYHWASEFAPASQQKIISYISGWMSTLSWQCGTCSGMFLLGIQIQGLLSLTHENYSPKSWQGYLFVILMVTIGLAFNTILAKQLPWIEGVILVFHIFGWITVLIVLGILSPKNNATQVFTSFQNEGGWGSIGLSMLVGQVTSIYGLIGSDGAAHMAEETKNASIIVPRTMLWSYILNGGMGFAMLIMYCFCLTDVTSALDPTINRSGFPYIYVFQTGTGSTGGAVGLTSIILILGIAGATSFFASTSRQTFAFARDNGLPGSKWISTVHPTLLIPLNAILVTYGFTILLSLITLGSTVAFNAIISLQLLALMGTYAVSIGCVALKRLRGHPLPPSRWSLGKLGLPINLFAFTYACFATIFVCFPVFTPVTPQSMNWAIVMFTAVLVIAMIYYVVKGRKTYEGPVVFVQPIED</sequence>
<dbReference type="GO" id="GO:0022857">
    <property type="term" value="F:transmembrane transporter activity"/>
    <property type="evidence" value="ECO:0007669"/>
    <property type="project" value="InterPro"/>
</dbReference>
<evidence type="ECO:0000313" key="8">
    <source>
        <dbReference type="Proteomes" id="UP000192596"/>
    </source>
</evidence>
<dbReference type="Gene3D" id="1.20.1740.10">
    <property type="entry name" value="Amino acid/polyamine transporter I"/>
    <property type="match status" value="1"/>
</dbReference>
<evidence type="ECO:0000256" key="4">
    <source>
        <dbReference type="ARBA" id="ARBA00022989"/>
    </source>
</evidence>
<evidence type="ECO:0000256" key="5">
    <source>
        <dbReference type="ARBA" id="ARBA00023136"/>
    </source>
</evidence>
<feature type="transmembrane region" description="Helical" evidence="6">
    <location>
        <begin position="288"/>
        <end position="313"/>
    </location>
</feature>
<dbReference type="PANTHER" id="PTHR45649:SF4">
    <property type="entry name" value="TRANSPORTER, PUTATIVE (EUROFUNG)-RELATED"/>
    <property type="match status" value="1"/>
</dbReference>
<accession>A0A1V8SL02</accession>
<feature type="transmembrane region" description="Helical" evidence="6">
    <location>
        <begin position="458"/>
        <end position="481"/>
    </location>
</feature>
<evidence type="ECO:0000313" key="7">
    <source>
        <dbReference type="EMBL" id="OQN99844.1"/>
    </source>
</evidence>
<evidence type="ECO:0000256" key="2">
    <source>
        <dbReference type="ARBA" id="ARBA00022448"/>
    </source>
</evidence>
<dbReference type="Proteomes" id="UP000192596">
    <property type="component" value="Unassembled WGS sequence"/>
</dbReference>
<keyword evidence="2" id="KW-0813">Transport</keyword>
<evidence type="ECO:0000256" key="3">
    <source>
        <dbReference type="ARBA" id="ARBA00022692"/>
    </source>
</evidence>
<dbReference type="GO" id="GO:0016020">
    <property type="term" value="C:membrane"/>
    <property type="evidence" value="ECO:0007669"/>
    <property type="project" value="UniProtKB-SubCell"/>
</dbReference>
<feature type="transmembrane region" description="Helical" evidence="6">
    <location>
        <begin position="333"/>
        <end position="359"/>
    </location>
</feature>
<gene>
    <name evidence="7" type="ORF">B0A48_14614</name>
</gene>
<keyword evidence="4 6" id="KW-1133">Transmembrane helix</keyword>
<dbReference type="OrthoDB" id="3257095at2759"/>
<keyword evidence="5 6" id="KW-0472">Membrane</keyword>
<protein>
    <recommendedName>
        <fullName evidence="9">Amino acid permease/ SLC12A domain-containing protein</fullName>
    </recommendedName>
</protein>
<evidence type="ECO:0000256" key="6">
    <source>
        <dbReference type="SAM" id="Phobius"/>
    </source>
</evidence>
<feature type="transmembrane region" description="Helical" evidence="6">
    <location>
        <begin position="73"/>
        <end position="98"/>
    </location>
</feature>
<evidence type="ECO:0000256" key="1">
    <source>
        <dbReference type="ARBA" id="ARBA00004141"/>
    </source>
</evidence>
<feature type="transmembrane region" description="Helical" evidence="6">
    <location>
        <begin position="487"/>
        <end position="508"/>
    </location>
</feature>
<dbReference type="EMBL" id="NAJO01000038">
    <property type="protein sequence ID" value="OQN99844.1"/>
    <property type="molecule type" value="Genomic_DNA"/>
</dbReference>
<dbReference type="InterPro" id="IPR002293">
    <property type="entry name" value="AA/rel_permease1"/>
</dbReference>
<dbReference type="AlphaFoldDB" id="A0A1V8SL02"/>
<feature type="transmembrane region" description="Helical" evidence="6">
    <location>
        <begin position="176"/>
        <end position="194"/>
    </location>
</feature>
<organism evidence="7 8">
    <name type="scientific">Cryoendolithus antarcticus</name>
    <dbReference type="NCBI Taxonomy" id="1507870"/>
    <lineage>
        <taxon>Eukaryota</taxon>
        <taxon>Fungi</taxon>
        <taxon>Dikarya</taxon>
        <taxon>Ascomycota</taxon>
        <taxon>Pezizomycotina</taxon>
        <taxon>Dothideomycetes</taxon>
        <taxon>Dothideomycetidae</taxon>
        <taxon>Cladosporiales</taxon>
        <taxon>Cladosporiaceae</taxon>
        <taxon>Cryoendolithus</taxon>
    </lineage>
</organism>
<name>A0A1V8SL02_9PEZI</name>
<evidence type="ECO:0008006" key="9">
    <source>
        <dbReference type="Google" id="ProtNLM"/>
    </source>
</evidence>
<keyword evidence="3 6" id="KW-0812">Transmembrane</keyword>
<reference evidence="8" key="1">
    <citation type="submission" date="2017-03" db="EMBL/GenBank/DDBJ databases">
        <title>Genomes of endolithic fungi from Antarctica.</title>
        <authorList>
            <person name="Coleine C."/>
            <person name="Masonjones S."/>
            <person name="Stajich J.E."/>
        </authorList>
    </citation>
    <scope>NUCLEOTIDE SEQUENCE [LARGE SCALE GENOMIC DNA]</scope>
    <source>
        <strain evidence="8">CCFEE 5527</strain>
    </source>
</reference>
<feature type="transmembrane region" description="Helical" evidence="6">
    <location>
        <begin position="412"/>
        <end position="438"/>
    </location>
</feature>
<feature type="transmembrane region" description="Helical" evidence="6">
    <location>
        <begin position="200"/>
        <end position="223"/>
    </location>
</feature>
<proteinExistence type="predicted"/>
<keyword evidence="8" id="KW-1185">Reference proteome</keyword>
<dbReference type="STRING" id="1507870.A0A1V8SL02"/>
<dbReference type="Pfam" id="PF13520">
    <property type="entry name" value="AA_permease_2"/>
    <property type="match status" value="1"/>
</dbReference>
<feature type="transmembrane region" description="Helical" evidence="6">
    <location>
        <begin position="386"/>
        <end position="406"/>
    </location>
</feature>